<dbReference type="RefSeq" id="WP_345339546.1">
    <property type="nucleotide sequence ID" value="NZ_BAABLI010000009.1"/>
</dbReference>
<proteinExistence type="predicted"/>
<accession>A0ABW4XP03</accession>
<evidence type="ECO:0000313" key="1">
    <source>
        <dbReference type="EMBL" id="MFD2096843.1"/>
    </source>
</evidence>
<organism evidence="1 2">
    <name type="scientific">Corallincola platygyrae</name>
    <dbReference type="NCBI Taxonomy" id="1193278"/>
    <lineage>
        <taxon>Bacteria</taxon>
        <taxon>Pseudomonadati</taxon>
        <taxon>Pseudomonadota</taxon>
        <taxon>Gammaproteobacteria</taxon>
        <taxon>Alteromonadales</taxon>
        <taxon>Psychromonadaceae</taxon>
        <taxon>Corallincola</taxon>
    </lineage>
</organism>
<keyword evidence="2" id="KW-1185">Reference proteome</keyword>
<sequence length="86" mass="9682">MKEQTTKALLKVKSLYVKHPDSTALLSIINQLEFIEQKSKNGLNPKEELPPGTLFTFGITSSRELASPEELKVKKLIDRVSELLDD</sequence>
<reference evidence="2" key="1">
    <citation type="journal article" date="2019" name="Int. J. Syst. Evol. Microbiol.">
        <title>The Global Catalogue of Microorganisms (GCM) 10K type strain sequencing project: providing services to taxonomists for standard genome sequencing and annotation.</title>
        <authorList>
            <consortium name="The Broad Institute Genomics Platform"/>
            <consortium name="The Broad Institute Genome Sequencing Center for Infectious Disease"/>
            <person name="Wu L."/>
            <person name="Ma J."/>
        </authorList>
    </citation>
    <scope>NUCLEOTIDE SEQUENCE [LARGE SCALE GENOMIC DNA]</scope>
    <source>
        <strain evidence="2">CGMCC 1.10992</strain>
    </source>
</reference>
<gene>
    <name evidence="1" type="ORF">ACFSJ3_12670</name>
</gene>
<name>A0ABW4XP03_9GAMM</name>
<comment type="caution">
    <text evidence="1">The sequence shown here is derived from an EMBL/GenBank/DDBJ whole genome shotgun (WGS) entry which is preliminary data.</text>
</comment>
<protein>
    <submittedName>
        <fullName evidence="1">Uncharacterized protein</fullName>
    </submittedName>
</protein>
<evidence type="ECO:0000313" key="2">
    <source>
        <dbReference type="Proteomes" id="UP001597380"/>
    </source>
</evidence>
<dbReference type="Proteomes" id="UP001597380">
    <property type="component" value="Unassembled WGS sequence"/>
</dbReference>
<dbReference type="EMBL" id="JBHUHT010000013">
    <property type="protein sequence ID" value="MFD2096843.1"/>
    <property type="molecule type" value="Genomic_DNA"/>
</dbReference>